<reference evidence="6" key="1">
    <citation type="submission" date="2019-08" db="EMBL/GenBank/DDBJ databases">
        <authorList>
            <person name="Kucharzyk K."/>
            <person name="Murdoch R.W."/>
            <person name="Higgins S."/>
            <person name="Loffler F."/>
        </authorList>
    </citation>
    <scope>NUCLEOTIDE SEQUENCE</scope>
</reference>
<evidence type="ECO:0000256" key="3">
    <source>
        <dbReference type="ARBA" id="ARBA00022917"/>
    </source>
</evidence>
<gene>
    <name evidence="6" type="primary">infC_30</name>
    <name evidence="6" type="ORF">SDC9_101387</name>
</gene>
<dbReference type="GO" id="GO:0003743">
    <property type="term" value="F:translation initiation factor activity"/>
    <property type="evidence" value="ECO:0007669"/>
    <property type="project" value="UniProtKB-KW"/>
</dbReference>
<dbReference type="InterPro" id="IPR019814">
    <property type="entry name" value="Translation_initiation_fac_3_N"/>
</dbReference>
<keyword evidence="3" id="KW-0648">Protein biosynthesis</keyword>
<dbReference type="InterPro" id="IPR036787">
    <property type="entry name" value="T_IF-3_N_sf"/>
</dbReference>
<dbReference type="HAMAP" id="MF_00080">
    <property type="entry name" value="IF_3"/>
    <property type="match status" value="1"/>
</dbReference>
<dbReference type="NCBIfam" id="TIGR00168">
    <property type="entry name" value="infC"/>
    <property type="match status" value="1"/>
</dbReference>
<dbReference type="Gene3D" id="3.30.110.10">
    <property type="entry name" value="Translation initiation factor 3 (IF-3), C-terminal domain"/>
    <property type="match status" value="1"/>
</dbReference>
<dbReference type="EMBL" id="VSSQ01014882">
    <property type="protein sequence ID" value="MPM54608.1"/>
    <property type="molecule type" value="Genomic_DNA"/>
</dbReference>
<dbReference type="Pfam" id="PF00707">
    <property type="entry name" value="IF3_C"/>
    <property type="match status" value="1"/>
</dbReference>
<dbReference type="SUPFAM" id="SSF55200">
    <property type="entry name" value="Translation initiation factor IF3, C-terminal domain"/>
    <property type="match status" value="1"/>
</dbReference>
<evidence type="ECO:0000313" key="6">
    <source>
        <dbReference type="EMBL" id="MPM54608.1"/>
    </source>
</evidence>
<sequence length="182" mass="21295">MIKKRYNTHKTEQIFVKANHQVRFPEVRVLGESGDFLGIMSSREALELALNQEKDLVLVTDKSNPPVVKIIELSKFKYQMQKKAADNRKKAKVQELKEMRFTPFVGENDYQAKMRKIREFLEKSNKVKLTVIFKGRQIARQDLGQEVMQRIFTDLQDIGRVSMEPKLFGKRLQAQLDPVKKK</sequence>
<feature type="domain" description="Translation initiation factor 3 C-terminal" evidence="4">
    <location>
        <begin position="95"/>
        <end position="178"/>
    </location>
</feature>
<evidence type="ECO:0000259" key="5">
    <source>
        <dbReference type="Pfam" id="PF05198"/>
    </source>
</evidence>
<name>A0A645APB5_9ZZZZ</name>
<dbReference type="Pfam" id="PF05198">
    <property type="entry name" value="IF3_N"/>
    <property type="match status" value="1"/>
</dbReference>
<dbReference type="InterPro" id="IPR001288">
    <property type="entry name" value="Translation_initiation_fac_3"/>
</dbReference>
<comment type="caution">
    <text evidence="6">The sequence shown here is derived from an EMBL/GenBank/DDBJ whole genome shotgun (WGS) entry which is preliminary data.</text>
</comment>
<organism evidence="6">
    <name type="scientific">bioreactor metagenome</name>
    <dbReference type="NCBI Taxonomy" id="1076179"/>
    <lineage>
        <taxon>unclassified sequences</taxon>
        <taxon>metagenomes</taxon>
        <taxon>ecological metagenomes</taxon>
    </lineage>
</organism>
<keyword evidence="2 6" id="KW-0396">Initiation factor</keyword>
<dbReference type="GO" id="GO:0032790">
    <property type="term" value="P:ribosome disassembly"/>
    <property type="evidence" value="ECO:0007669"/>
    <property type="project" value="TreeGrafter"/>
</dbReference>
<dbReference type="Gene3D" id="3.10.20.80">
    <property type="entry name" value="Translation initiation factor 3 (IF-3), N-terminal domain"/>
    <property type="match status" value="1"/>
</dbReference>
<dbReference type="InterPro" id="IPR036788">
    <property type="entry name" value="T_IF-3_C_sf"/>
</dbReference>
<protein>
    <submittedName>
        <fullName evidence="6">Translation initiation factor IF-3</fullName>
    </submittedName>
</protein>
<dbReference type="PANTHER" id="PTHR10938">
    <property type="entry name" value="TRANSLATION INITIATION FACTOR IF-3"/>
    <property type="match status" value="1"/>
</dbReference>
<dbReference type="AlphaFoldDB" id="A0A645APB5"/>
<dbReference type="SUPFAM" id="SSF54364">
    <property type="entry name" value="Translation initiation factor IF3, N-terminal domain"/>
    <property type="match status" value="1"/>
</dbReference>
<dbReference type="PANTHER" id="PTHR10938:SF0">
    <property type="entry name" value="TRANSLATION INITIATION FACTOR IF-3, MITOCHONDRIAL"/>
    <property type="match status" value="1"/>
</dbReference>
<evidence type="ECO:0000256" key="1">
    <source>
        <dbReference type="ARBA" id="ARBA00005439"/>
    </source>
</evidence>
<comment type="similarity">
    <text evidence="1">Belongs to the IF-3 family.</text>
</comment>
<dbReference type="GO" id="GO:0005829">
    <property type="term" value="C:cytosol"/>
    <property type="evidence" value="ECO:0007669"/>
    <property type="project" value="TreeGrafter"/>
</dbReference>
<feature type="domain" description="Translation initiation factor 3 N-terminal" evidence="5">
    <location>
        <begin position="19"/>
        <end position="85"/>
    </location>
</feature>
<dbReference type="InterPro" id="IPR019815">
    <property type="entry name" value="Translation_initiation_fac_3_C"/>
</dbReference>
<dbReference type="GO" id="GO:0016020">
    <property type="term" value="C:membrane"/>
    <property type="evidence" value="ECO:0007669"/>
    <property type="project" value="TreeGrafter"/>
</dbReference>
<evidence type="ECO:0000256" key="2">
    <source>
        <dbReference type="ARBA" id="ARBA00022540"/>
    </source>
</evidence>
<evidence type="ECO:0000259" key="4">
    <source>
        <dbReference type="Pfam" id="PF00707"/>
    </source>
</evidence>
<dbReference type="GO" id="GO:0043022">
    <property type="term" value="F:ribosome binding"/>
    <property type="evidence" value="ECO:0007669"/>
    <property type="project" value="TreeGrafter"/>
</dbReference>
<accession>A0A645APB5</accession>
<proteinExistence type="inferred from homology"/>